<keyword evidence="4" id="KW-0732">Signal</keyword>
<dbReference type="InterPro" id="IPR036291">
    <property type="entry name" value="NAD(P)-bd_dom_sf"/>
</dbReference>
<comment type="similarity">
    <text evidence="1 3">Belongs to the short-chain dehydrogenases/reductases (SDR) family.</text>
</comment>
<reference evidence="5" key="2">
    <citation type="submission" date="2025-09" db="UniProtKB">
        <authorList>
            <consortium name="Ensembl"/>
        </authorList>
    </citation>
    <scope>IDENTIFICATION</scope>
</reference>
<evidence type="ECO:0000313" key="6">
    <source>
        <dbReference type="Proteomes" id="UP000694560"/>
    </source>
</evidence>
<dbReference type="PRINTS" id="PR00080">
    <property type="entry name" value="SDRFAMILY"/>
</dbReference>
<organism evidence="5 6">
    <name type="scientific">Malurus cyaneus samueli</name>
    <dbReference type="NCBI Taxonomy" id="2593467"/>
    <lineage>
        <taxon>Eukaryota</taxon>
        <taxon>Metazoa</taxon>
        <taxon>Chordata</taxon>
        <taxon>Craniata</taxon>
        <taxon>Vertebrata</taxon>
        <taxon>Euteleostomi</taxon>
        <taxon>Archelosauria</taxon>
        <taxon>Archosauria</taxon>
        <taxon>Dinosauria</taxon>
        <taxon>Saurischia</taxon>
        <taxon>Theropoda</taxon>
        <taxon>Coelurosauria</taxon>
        <taxon>Aves</taxon>
        <taxon>Neognathae</taxon>
        <taxon>Neoaves</taxon>
        <taxon>Telluraves</taxon>
        <taxon>Australaves</taxon>
        <taxon>Passeriformes</taxon>
        <taxon>Meliphagoidea</taxon>
        <taxon>Maluridae</taxon>
        <taxon>Malurus</taxon>
    </lineage>
</organism>
<feature type="chain" id="PRO_5034651780" evidence="4">
    <location>
        <begin position="28"/>
        <end position="323"/>
    </location>
</feature>
<dbReference type="SUPFAM" id="SSF51735">
    <property type="entry name" value="NAD(P)-binding Rossmann-fold domains"/>
    <property type="match status" value="1"/>
</dbReference>
<keyword evidence="6" id="KW-1185">Reference proteome</keyword>
<name>A0A8C5U2L9_9PASS</name>
<dbReference type="OrthoDB" id="191139at2759"/>
<sequence length="323" mass="34957">MELLGTLSPPWWLLLLLLLGLLLWLRCRSPWDPRKCPTDLTGKTVIVTGANSGIGKCVAMDLARRNARTILACRSQERGQAAMEEIQAATGNPAVVLRLLDTSSLASVRAFASAVLREEPRLDVLVNNAGVTGLPFTITSEGLEQTFTTNYLGPFLLTNLLLDLLKASAPARVVNVSSLRHRAGTVDCEFLTGQRHPGGYDAAYRSTKLMNLLFTTELAQRLQGTGVTVNAVSPGVVNTGIMRHFSCTVRVVFSLFRPFMKSAEQGAASTIFCAVSEEAEGISGKYFDSNCRLSLPSAAARDTALARKLWEASERLAGLTKQD</sequence>
<dbReference type="Gene3D" id="3.40.50.720">
    <property type="entry name" value="NAD(P)-binding Rossmann-like Domain"/>
    <property type="match status" value="1"/>
</dbReference>
<dbReference type="InterPro" id="IPR002347">
    <property type="entry name" value="SDR_fam"/>
</dbReference>
<evidence type="ECO:0000256" key="1">
    <source>
        <dbReference type="ARBA" id="ARBA00006484"/>
    </source>
</evidence>
<dbReference type="AlphaFoldDB" id="A0A8C5U2L9"/>
<dbReference type="Proteomes" id="UP000694560">
    <property type="component" value="Unplaced"/>
</dbReference>
<dbReference type="Ensembl" id="ENSMCST00000015986.1">
    <property type="protein sequence ID" value="ENSMCSP00000015589.1"/>
    <property type="gene ID" value="ENSMCSG00000010940.1"/>
</dbReference>
<evidence type="ECO:0000256" key="3">
    <source>
        <dbReference type="RuleBase" id="RU000363"/>
    </source>
</evidence>
<keyword evidence="2" id="KW-0560">Oxidoreductase</keyword>
<dbReference type="CDD" id="cd05327">
    <property type="entry name" value="retinol-DH_like_SDR_c_like"/>
    <property type="match status" value="1"/>
</dbReference>
<protein>
    <submittedName>
        <fullName evidence="5">Uncharacterized protein</fullName>
    </submittedName>
</protein>
<evidence type="ECO:0000256" key="2">
    <source>
        <dbReference type="ARBA" id="ARBA00023002"/>
    </source>
</evidence>
<reference evidence="5" key="1">
    <citation type="submission" date="2025-08" db="UniProtKB">
        <authorList>
            <consortium name="Ensembl"/>
        </authorList>
    </citation>
    <scope>IDENTIFICATION</scope>
</reference>
<proteinExistence type="inferred from homology"/>
<dbReference type="PANTHER" id="PTHR43157">
    <property type="entry name" value="PHOSPHATIDYLINOSITOL-GLYCAN BIOSYNTHESIS CLASS F PROTEIN-RELATED"/>
    <property type="match status" value="1"/>
</dbReference>
<dbReference type="Pfam" id="PF00106">
    <property type="entry name" value="adh_short"/>
    <property type="match status" value="1"/>
</dbReference>
<accession>A0A8C5U2L9</accession>
<evidence type="ECO:0000313" key="5">
    <source>
        <dbReference type="Ensembl" id="ENSMCSP00000015589.1"/>
    </source>
</evidence>
<evidence type="ECO:0000256" key="4">
    <source>
        <dbReference type="SAM" id="SignalP"/>
    </source>
</evidence>
<dbReference type="PRINTS" id="PR00081">
    <property type="entry name" value="GDHRDH"/>
</dbReference>
<feature type="signal peptide" evidence="4">
    <location>
        <begin position="1"/>
        <end position="27"/>
    </location>
</feature>
<dbReference type="GO" id="GO:0016491">
    <property type="term" value="F:oxidoreductase activity"/>
    <property type="evidence" value="ECO:0007669"/>
    <property type="project" value="UniProtKB-KW"/>
</dbReference>
<dbReference type="PANTHER" id="PTHR43157:SF30">
    <property type="entry name" value="RETINOL DEHYDROGENASE 11-LIKE"/>
    <property type="match status" value="1"/>
</dbReference>